<keyword evidence="2" id="KW-0813">Transport</keyword>
<feature type="transmembrane region" description="Helical" evidence="8">
    <location>
        <begin position="385"/>
        <end position="404"/>
    </location>
</feature>
<feature type="domain" description="Sodium/calcium exchanger membrane region" evidence="9">
    <location>
        <begin position="94"/>
        <end position="261"/>
    </location>
</feature>
<dbReference type="EMBL" id="JARJCW010000002">
    <property type="protein sequence ID" value="KAJ7228969.1"/>
    <property type="molecule type" value="Genomic_DNA"/>
</dbReference>
<dbReference type="Proteomes" id="UP001219525">
    <property type="component" value="Unassembled WGS sequence"/>
</dbReference>
<evidence type="ECO:0000256" key="5">
    <source>
        <dbReference type="ARBA" id="ARBA00023065"/>
    </source>
</evidence>
<dbReference type="InterPro" id="IPR004713">
    <property type="entry name" value="CaH_exchang"/>
</dbReference>
<organism evidence="10 11">
    <name type="scientific">Mycena pura</name>
    <dbReference type="NCBI Taxonomy" id="153505"/>
    <lineage>
        <taxon>Eukaryota</taxon>
        <taxon>Fungi</taxon>
        <taxon>Dikarya</taxon>
        <taxon>Basidiomycota</taxon>
        <taxon>Agaricomycotina</taxon>
        <taxon>Agaricomycetes</taxon>
        <taxon>Agaricomycetidae</taxon>
        <taxon>Agaricales</taxon>
        <taxon>Marasmiineae</taxon>
        <taxon>Mycenaceae</taxon>
        <taxon>Mycena</taxon>
    </lineage>
</organism>
<feature type="transmembrane region" description="Helical" evidence="8">
    <location>
        <begin position="300"/>
        <end position="321"/>
    </location>
</feature>
<dbReference type="Pfam" id="PF01699">
    <property type="entry name" value="Na_Ca_ex"/>
    <property type="match status" value="2"/>
</dbReference>
<protein>
    <recommendedName>
        <fullName evidence="9">Sodium/calcium exchanger membrane region domain-containing protein</fullName>
    </recommendedName>
</protein>
<evidence type="ECO:0000256" key="3">
    <source>
        <dbReference type="ARBA" id="ARBA00022692"/>
    </source>
</evidence>
<evidence type="ECO:0000256" key="6">
    <source>
        <dbReference type="ARBA" id="ARBA00023136"/>
    </source>
</evidence>
<dbReference type="GO" id="GO:0006874">
    <property type="term" value="P:intracellular calcium ion homeostasis"/>
    <property type="evidence" value="ECO:0007669"/>
    <property type="project" value="TreeGrafter"/>
</dbReference>
<feature type="compositionally biased region" description="Polar residues" evidence="7">
    <location>
        <begin position="27"/>
        <end position="36"/>
    </location>
</feature>
<feature type="transmembrane region" description="Helical" evidence="8">
    <location>
        <begin position="410"/>
        <end position="430"/>
    </location>
</feature>
<evidence type="ECO:0000313" key="11">
    <source>
        <dbReference type="Proteomes" id="UP001219525"/>
    </source>
</evidence>
<evidence type="ECO:0000259" key="9">
    <source>
        <dbReference type="Pfam" id="PF01699"/>
    </source>
</evidence>
<keyword evidence="5" id="KW-0406">Ion transport</keyword>
<evidence type="ECO:0000256" key="7">
    <source>
        <dbReference type="SAM" id="MobiDB-lite"/>
    </source>
</evidence>
<proteinExistence type="predicted"/>
<reference evidence="10" key="1">
    <citation type="submission" date="2023-03" db="EMBL/GenBank/DDBJ databases">
        <title>Massive genome expansion in bonnet fungi (Mycena s.s.) driven by repeated elements and novel gene families across ecological guilds.</title>
        <authorList>
            <consortium name="Lawrence Berkeley National Laboratory"/>
            <person name="Harder C.B."/>
            <person name="Miyauchi S."/>
            <person name="Viragh M."/>
            <person name="Kuo A."/>
            <person name="Thoen E."/>
            <person name="Andreopoulos B."/>
            <person name="Lu D."/>
            <person name="Skrede I."/>
            <person name="Drula E."/>
            <person name="Henrissat B."/>
            <person name="Morin E."/>
            <person name="Kohler A."/>
            <person name="Barry K."/>
            <person name="LaButti K."/>
            <person name="Morin E."/>
            <person name="Salamov A."/>
            <person name="Lipzen A."/>
            <person name="Mereny Z."/>
            <person name="Hegedus B."/>
            <person name="Baldrian P."/>
            <person name="Stursova M."/>
            <person name="Weitz H."/>
            <person name="Taylor A."/>
            <person name="Grigoriev I.V."/>
            <person name="Nagy L.G."/>
            <person name="Martin F."/>
            <person name="Kauserud H."/>
        </authorList>
    </citation>
    <scope>NUCLEOTIDE SEQUENCE</scope>
    <source>
        <strain evidence="10">9144</strain>
    </source>
</reference>
<feature type="domain" description="Sodium/calcium exchanger membrane region" evidence="9">
    <location>
        <begin position="303"/>
        <end position="456"/>
    </location>
</feature>
<feature type="transmembrane region" description="Helical" evidence="8">
    <location>
        <begin position="91"/>
        <end position="107"/>
    </location>
</feature>
<dbReference type="InterPro" id="IPR004837">
    <property type="entry name" value="NaCa_Exmemb"/>
</dbReference>
<feature type="transmembrane region" description="Helical" evidence="8">
    <location>
        <begin position="62"/>
        <end position="85"/>
    </location>
</feature>
<gene>
    <name evidence="10" type="ORF">GGX14DRAFT_416094</name>
</gene>
<dbReference type="GO" id="GO:0012505">
    <property type="term" value="C:endomembrane system"/>
    <property type="evidence" value="ECO:0007669"/>
    <property type="project" value="UniProtKB-SubCell"/>
</dbReference>
<feature type="transmembrane region" description="Helical" evidence="8">
    <location>
        <begin position="159"/>
        <end position="182"/>
    </location>
</feature>
<keyword evidence="6 8" id="KW-0472">Membrane</keyword>
<feature type="region of interest" description="Disordered" evidence="7">
    <location>
        <begin position="13"/>
        <end position="39"/>
    </location>
</feature>
<evidence type="ECO:0000256" key="4">
    <source>
        <dbReference type="ARBA" id="ARBA00022989"/>
    </source>
</evidence>
<comment type="subcellular location">
    <subcellularLocation>
        <location evidence="1">Endomembrane system</location>
        <topology evidence="1">Multi-pass membrane protein</topology>
    </subcellularLocation>
</comment>
<dbReference type="PANTHER" id="PTHR31503">
    <property type="entry name" value="VACUOLAR CALCIUM ION TRANSPORTER"/>
    <property type="match status" value="1"/>
</dbReference>
<dbReference type="AlphaFoldDB" id="A0AAD6YUB4"/>
<keyword evidence="11" id="KW-1185">Reference proteome</keyword>
<evidence type="ECO:0000256" key="8">
    <source>
        <dbReference type="SAM" id="Phobius"/>
    </source>
</evidence>
<comment type="caution">
    <text evidence="10">The sequence shown here is derived from an EMBL/GenBank/DDBJ whole genome shotgun (WGS) entry which is preliminary data.</text>
</comment>
<accession>A0AAD6YUB4</accession>
<feature type="transmembrane region" description="Helical" evidence="8">
    <location>
        <begin position="341"/>
        <end position="364"/>
    </location>
</feature>
<feature type="transmembrane region" description="Helical" evidence="8">
    <location>
        <begin position="442"/>
        <end position="458"/>
    </location>
</feature>
<sequence>MSETGIALRRISNGRSAGDEEEGLASGPSTPGSSQMKLERRDTNLAQRFLRKGKRKIGVKESLVAIAFSSWLNLLLVFIPIAWVAHFNSKFSDTVTFILCFLSIVPLEKLFDYGGEQMAFYLGADLGDLLVVTLNNTVEATLAIILLKKCELKLLQSTIIGVVLLHLLLIPGVAFVTGGARVMEQDLHPHLTQLNHTLLTIGVMTLLLPAAFFAALDRGLLPTGADAAESVVDDTVRGVLLQMSRGLAVILLAVYVCSRVFLHNPPGKGNSELAQHKLAPLELKERAKEFEENDPEVNQWVCLGMLAVTIAIMAATAEWLVDSIDFVNKAGGVQQEWFGLILLPMVSFSGDGFIAIMFFIRSCIQYFRGQPYPPATLANARPIDLSIQFIMFWMPFIVLLGWWSGRPMSLLFDLFEVALIISSCFIVNYVTADSKTNWAEGFAMLAFYVMIALCSWFYKGQEQLLYLVQCKSVAEVVAKVASGVSLDAATE</sequence>
<keyword evidence="3 8" id="KW-0812">Transmembrane</keyword>
<name>A0AAD6YUB4_9AGAR</name>
<feature type="transmembrane region" description="Helical" evidence="8">
    <location>
        <begin position="194"/>
        <end position="216"/>
    </location>
</feature>
<dbReference type="GO" id="GO:0000329">
    <property type="term" value="C:fungal-type vacuole membrane"/>
    <property type="evidence" value="ECO:0007669"/>
    <property type="project" value="TreeGrafter"/>
</dbReference>
<dbReference type="PANTHER" id="PTHR31503:SF20">
    <property type="entry name" value="CA(2+)_H(+) EXCHANGER, PUTATIVE (EUROFUNG)-RELATED"/>
    <property type="match status" value="1"/>
</dbReference>
<evidence type="ECO:0000256" key="1">
    <source>
        <dbReference type="ARBA" id="ARBA00004127"/>
    </source>
</evidence>
<keyword evidence="4 8" id="KW-1133">Transmembrane helix</keyword>
<evidence type="ECO:0000256" key="2">
    <source>
        <dbReference type="ARBA" id="ARBA00022448"/>
    </source>
</evidence>
<evidence type="ECO:0000313" key="10">
    <source>
        <dbReference type="EMBL" id="KAJ7228969.1"/>
    </source>
</evidence>
<dbReference type="GO" id="GO:0015369">
    <property type="term" value="F:calcium:proton antiporter activity"/>
    <property type="evidence" value="ECO:0007669"/>
    <property type="project" value="TreeGrafter"/>
</dbReference>